<dbReference type="EMBL" id="BJYZ01000036">
    <property type="protein sequence ID" value="GEO42113.1"/>
    <property type="molecule type" value="Genomic_DNA"/>
</dbReference>
<reference evidence="2 3" key="1">
    <citation type="submission" date="2019-07" db="EMBL/GenBank/DDBJ databases">
        <title>Whole genome shotgun sequence of Skermanella aerolata NBRC 106429.</title>
        <authorList>
            <person name="Hosoyama A."/>
            <person name="Uohara A."/>
            <person name="Ohji S."/>
            <person name="Ichikawa N."/>
        </authorList>
    </citation>
    <scope>NUCLEOTIDE SEQUENCE [LARGE SCALE GENOMIC DNA]</scope>
    <source>
        <strain evidence="2 3">NBRC 106429</strain>
    </source>
</reference>
<dbReference type="Proteomes" id="UP000321523">
    <property type="component" value="Unassembled WGS sequence"/>
</dbReference>
<dbReference type="OrthoDB" id="6636664at2"/>
<keyword evidence="3" id="KW-1185">Reference proteome</keyword>
<evidence type="ECO:0000313" key="2">
    <source>
        <dbReference type="EMBL" id="GEO42113.1"/>
    </source>
</evidence>
<protein>
    <submittedName>
        <fullName evidence="2">Uncharacterized protein</fullName>
    </submittedName>
</protein>
<comment type="caution">
    <text evidence="2">The sequence shown here is derived from an EMBL/GenBank/DDBJ whole genome shotgun (WGS) entry which is preliminary data.</text>
</comment>
<feature type="chain" id="PRO_5022144611" evidence="1">
    <location>
        <begin position="18"/>
        <end position="126"/>
    </location>
</feature>
<dbReference type="AlphaFoldDB" id="A0A512E047"/>
<evidence type="ECO:0000256" key="1">
    <source>
        <dbReference type="SAM" id="SignalP"/>
    </source>
</evidence>
<keyword evidence="1" id="KW-0732">Signal</keyword>
<evidence type="ECO:0000313" key="3">
    <source>
        <dbReference type="Proteomes" id="UP000321523"/>
    </source>
</evidence>
<dbReference type="RefSeq" id="WP_052832428.1">
    <property type="nucleotide sequence ID" value="NZ_BJYZ01000036.1"/>
</dbReference>
<name>A0A512E047_9PROT</name>
<accession>A0A512E047</accession>
<feature type="signal peptide" evidence="1">
    <location>
        <begin position="1"/>
        <end position="17"/>
    </location>
</feature>
<gene>
    <name evidence="2" type="ORF">SAE02_62610</name>
</gene>
<organism evidence="2 3">
    <name type="scientific">Skermanella aerolata</name>
    <dbReference type="NCBI Taxonomy" id="393310"/>
    <lineage>
        <taxon>Bacteria</taxon>
        <taxon>Pseudomonadati</taxon>
        <taxon>Pseudomonadota</taxon>
        <taxon>Alphaproteobacteria</taxon>
        <taxon>Rhodospirillales</taxon>
        <taxon>Azospirillaceae</taxon>
        <taxon>Skermanella</taxon>
    </lineage>
</organism>
<proteinExistence type="predicted"/>
<sequence length="126" mass="13325">MFMIPLFALFLFGPALADEVAFTQNAVEVKNRTDHPIACAAQLAHWFSADLGVAAPGGAVRIDFVSDPATGTVFIRNVAGERMPVEAVWCGIEGRAWETRYQLDLAGAGGGGVTCEAVAEGRLACR</sequence>